<keyword evidence="3" id="KW-1185">Reference proteome</keyword>
<comment type="caution">
    <text evidence="2">The sequence shown here is derived from an EMBL/GenBank/DDBJ whole genome shotgun (WGS) entry which is preliminary data.</text>
</comment>
<reference evidence="2 3" key="1">
    <citation type="submission" date="2019-12" db="EMBL/GenBank/DDBJ databases">
        <title>Halocatena pleomorpha gen. nov. sp. nov., an extremely halophilic archaeon of family Halobacteriaceae isolated from saltpan soil.</title>
        <authorList>
            <person name="Pal Y."/>
            <person name="Verma A."/>
            <person name="Krishnamurthi S."/>
            <person name="Kumar P."/>
        </authorList>
    </citation>
    <scope>NUCLEOTIDE SEQUENCE [LARGE SCALE GENOMIC DNA]</scope>
    <source>
        <strain evidence="2 3">JCM 16495</strain>
    </source>
</reference>
<sequence>MRENIDELGSPDPTHGVDTHLEVLQQALTDRLDHGESRSVHHVRKVDLDDDLHRREASDYGVDVSHGIDPVEPVYEIRQEAIRLRDNTTVELPPGTYVVPRTLTGTVRNWTLRGTGESPNDVRLITTGGNKPLVDINGGRNVRFQNLTMHNGRDGRNAVGLTVTIADGLLIQNVHHTGLSPAEGNTGDGEQFNRQEWSLTVQVTEDDGVAITDGFVKTSPTVVGGHAENDSTLASWGQHRGFWYIRNSRFENAGGDGCTYISRTPGGHRFDNCVFRNNFASSLRVGGGESWVRNCTIILDREQANRTNRVLTPETMGMNAIVWESSSAITDAGRNRAGGLVENCRIDVRSTGGSIGHIHVDGSHGGVIVRNTVIVNQTDDPSIRAERPGSSFMNDFERPADPHGMYLENVRLTGNGDGAAIDIDGRQAVGVGVCIQMPNGGATSGIQLSEPSCTEIDPTNRPPLYDQILALQNGVPAAPDIVGATGGLLGGIGAVVVGVVLLLVAIVAIGPMLLAKFLLD</sequence>
<dbReference type="InterPro" id="IPR006626">
    <property type="entry name" value="PbH1"/>
</dbReference>
<dbReference type="OrthoDB" id="202667at2157"/>
<dbReference type="SUPFAM" id="SSF51126">
    <property type="entry name" value="Pectin lyase-like"/>
    <property type="match status" value="1"/>
</dbReference>
<dbReference type="InterPro" id="IPR011050">
    <property type="entry name" value="Pectin_lyase_fold/virulence"/>
</dbReference>
<evidence type="ECO:0000256" key="1">
    <source>
        <dbReference type="SAM" id="Phobius"/>
    </source>
</evidence>
<keyword evidence="1" id="KW-0472">Membrane</keyword>
<dbReference type="InterPro" id="IPR012334">
    <property type="entry name" value="Pectin_lyas_fold"/>
</dbReference>
<keyword evidence="1" id="KW-1133">Transmembrane helix</keyword>
<dbReference type="SMART" id="SM00710">
    <property type="entry name" value="PbH1"/>
    <property type="match status" value="4"/>
</dbReference>
<dbReference type="EMBL" id="WSZK01000019">
    <property type="protein sequence ID" value="MWG35276.1"/>
    <property type="molecule type" value="Genomic_DNA"/>
</dbReference>
<evidence type="ECO:0000313" key="3">
    <source>
        <dbReference type="Proteomes" id="UP000451471"/>
    </source>
</evidence>
<protein>
    <submittedName>
        <fullName evidence="2">Uncharacterized protein</fullName>
    </submittedName>
</protein>
<dbReference type="AlphaFoldDB" id="A0A6B0GK28"/>
<keyword evidence="1" id="KW-0812">Transmembrane</keyword>
<dbReference type="Gene3D" id="2.160.20.10">
    <property type="entry name" value="Single-stranded right-handed beta-helix, Pectin lyase-like"/>
    <property type="match status" value="1"/>
</dbReference>
<evidence type="ECO:0000313" key="2">
    <source>
        <dbReference type="EMBL" id="MWG35276.1"/>
    </source>
</evidence>
<name>A0A6B0GK28_9EURY</name>
<feature type="transmembrane region" description="Helical" evidence="1">
    <location>
        <begin position="488"/>
        <end position="514"/>
    </location>
</feature>
<dbReference type="Proteomes" id="UP000451471">
    <property type="component" value="Unassembled WGS sequence"/>
</dbReference>
<proteinExistence type="predicted"/>
<dbReference type="RefSeq" id="WP_158204962.1">
    <property type="nucleotide sequence ID" value="NZ_WSZK01000019.1"/>
</dbReference>
<gene>
    <name evidence="2" type="ORF">GQS65_12390</name>
</gene>
<accession>A0A6B0GK28</accession>
<organism evidence="2 3">
    <name type="scientific">Halomarina oriensis</name>
    <dbReference type="NCBI Taxonomy" id="671145"/>
    <lineage>
        <taxon>Archaea</taxon>
        <taxon>Methanobacteriati</taxon>
        <taxon>Methanobacteriota</taxon>
        <taxon>Stenosarchaea group</taxon>
        <taxon>Halobacteria</taxon>
        <taxon>Halobacteriales</taxon>
        <taxon>Natronomonadaceae</taxon>
        <taxon>Halomarina</taxon>
    </lineage>
</organism>